<protein>
    <recommendedName>
        <fullName evidence="7">Ion transport domain-containing protein</fullName>
    </recommendedName>
</protein>
<evidence type="ECO:0000313" key="6">
    <source>
        <dbReference type="Proteomes" id="UP000737018"/>
    </source>
</evidence>
<dbReference type="EMBL" id="JRKL02000995">
    <property type="protein sequence ID" value="KAF3966762.1"/>
    <property type="molecule type" value="Genomic_DNA"/>
</dbReference>
<keyword evidence="1" id="KW-0406">Ion transport</keyword>
<keyword evidence="4" id="KW-0812">Transmembrane</keyword>
<reference evidence="5" key="1">
    <citation type="submission" date="2020-03" db="EMBL/GenBank/DDBJ databases">
        <title>Castanea mollissima Vanexum genome sequencing.</title>
        <authorList>
            <person name="Staton M."/>
        </authorList>
    </citation>
    <scope>NUCLEOTIDE SEQUENCE</scope>
    <source>
        <tissue evidence="5">Leaf</tissue>
    </source>
</reference>
<evidence type="ECO:0000313" key="5">
    <source>
        <dbReference type="EMBL" id="KAF3966762.1"/>
    </source>
</evidence>
<feature type="compositionally biased region" description="Basic and acidic residues" evidence="3">
    <location>
        <begin position="9"/>
        <end position="27"/>
    </location>
</feature>
<keyword evidence="2" id="KW-0407">Ion channel</keyword>
<dbReference type="Gene3D" id="1.10.287.630">
    <property type="entry name" value="Helix hairpin bin"/>
    <property type="match status" value="1"/>
</dbReference>
<keyword evidence="1" id="KW-0813">Transport</keyword>
<evidence type="ECO:0000256" key="1">
    <source>
        <dbReference type="ARBA" id="ARBA00023286"/>
    </source>
</evidence>
<dbReference type="PANTHER" id="PTHR45651">
    <property type="entry name" value="CYCLIC NUCLEOTIDE-GATED ION CHANNEL 15-RELATED-RELATED"/>
    <property type="match status" value="1"/>
</dbReference>
<evidence type="ECO:0000256" key="2">
    <source>
        <dbReference type="ARBA" id="ARBA00023303"/>
    </source>
</evidence>
<gene>
    <name evidence="5" type="ORF">CMV_009153</name>
</gene>
<dbReference type="OrthoDB" id="1669581at2759"/>
<feature type="transmembrane region" description="Helical" evidence="4">
    <location>
        <begin position="88"/>
        <end position="109"/>
    </location>
</feature>
<feature type="transmembrane region" description="Helical" evidence="4">
    <location>
        <begin position="315"/>
        <end position="337"/>
    </location>
</feature>
<dbReference type="PANTHER" id="PTHR45651:SF68">
    <property type="entry name" value="ION TRANSPORT DOMAIN-CONTAINING PROTEIN"/>
    <property type="match status" value="1"/>
</dbReference>
<evidence type="ECO:0000256" key="3">
    <source>
        <dbReference type="SAM" id="MobiDB-lite"/>
    </source>
</evidence>
<comment type="caution">
    <text evidence="5">The sequence shown here is derived from an EMBL/GenBank/DDBJ whole genome shotgun (WGS) entry which is preliminary data.</text>
</comment>
<feature type="transmembrane region" description="Helical" evidence="4">
    <location>
        <begin position="200"/>
        <end position="221"/>
    </location>
</feature>
<evidence type="ECO:0000256" key="4">
    <source>
        <dbReference type="SAM" id="Phobius"/>
    </source>
</evidence>
<dbReference type="SUPFAM" id="SSF51206">
    <property type="entry name" value="cAMP-binding domain-like"/>
    <property type="match status" value="1"/>
</dbReference>
<name>A0A8J4VR80_9ROSI</name>
<keyword evidence="4" id="KW-1133">Transmembrane helix</keyword>
<keyword evidence="6" id="KW-1185">Reference proteome</keyword>
<dbReference type="Gene3D" id="1.10.287.70">
    <property type="match status" value="1"/>
</dbReference>
<dbReference type="GO" id="GO:0005216">
    <property type="term" value="F:monoatomic ion channel activity"/>
    <property type="evidence" value="ECO:0007669"/>
    <property type="project" value="InterPro"/>
</dbReference>
<sequence>MSYRSPSQDNDKRPLCGNESKDTEGQCRPRKRKNVAESVSKTKLGQLFLRWYDEILVFFRTLAVSLDPLFFYVPVIKEDKKCIGLNKVLWNTAVVSRSVIDVVFLVHFVVKFMIRPHKREKGPRLLRSIMFKVLVILPIPQVVMPIIFSEMRRTKSSNITILNSVILLQYGPRVYHIYQQWKKLIRKKESKDKASQWFKASWNLSLYILAGHVLGAFWYFFSTQRLAACWHKACEIHGVEISFNCDHSFRNLSFLDDFCPIDTPNPSTFDFGIFLEARQSGSLESTNYLPKAFYCFWWGMRNLSSFGSNLQTSSYIWENIFALGISIFGLLLFLYFIGNLQIFMEWRTTKQQKWRKRQYNLKLWMSNHGFDRTARKEIIDYIGKSYKADEDVNVETIIPHLPTKLRRAVNHHFCFKLLKEVSFITACPFEDILIE</sequence>
<accession>A0A8J4VR80</accession>
<dbReference type="Proteomes" id="UP000737018">
    <property type="component" value="Unassembled WGS sequence"/>
</dbReference>
<dbReference type="GO" id="GO:0016020">
    <property type="term" value="C:membrane"/>
    <property type="evidence" value="ECO:0007669"/>
    <property type="project" value="UniProtKB-SubCell"/>
</dbReference>
<dbReference type="SUPFAM" id="SSF81324">
    <property type="entry name" value="Voltage-gated potassium channels"/>
    <property type="match status" value="1"/>
</dbReference>
<evidence type="ECO:0008006" key="7">
    <source>
        <dbReference type="Google" id="ProtNLM"/>
    </source>
</evidence>
<dbReference type="InterPro" id="IPR018490">
    <property type="entry name" value="cNMP-bd_dom_sf"/>
</dbReference>
<keyword evidence="4" id="KW-0472">Membrane</keyword>
<dbReference type="AlphaFoldDB" id="A0A8J4VR80"/>
<feature type="transmembrane region" description="Helical" evidence="4">
    <location>
        <begin position="55"/>
        <end position="76"/>
    </location>
</feature>
<proteinExistence type="predicted"/>
<feature type="transmembrane region" description="Helical" evidence="4">
    <location>
        <begin position="129"/>
        <end position="148"/>
    </location>
</feature>
<keyword evidence="1" id="KW-1071">Ligand-gated ion channel</keyword>
<feature type="region of interest" description="Disordered" evidence="3">
    <location>
        <begin position="1"/>
        <end position="29"/>
    </location>
</feature>
<organism evidence="5 6">
    <name type="scientific">Castanea mollissima</name>
    <name type="common">Chinese chestnut</name>
    <dbReference type="NCBI Taxonomy" id="60419"/>
    <lineage>
        <taxon>Eukaryota</taxon>
        <taxon>Viridiplantae</taxon>
        <taxon>Streptophyta</taxon>
        <taxon>Embryophyta</taxon>
        <taxon>Tracheophyta</taxon>
        <taxon>Spermatophyta</taxon>
        <taxon>Magnoliopsida</taxon>
        <taxon>eudicotyledons</taxon>
        <taxon>Gunneridae</taxon>
        <taxon>Pentapetalae</taxon>
        <taxon>rosids</taxon>
        <taxon>fabids</taxon>
        <taxon>Fagales</taxon>
        <taxon>Fagaceae</taxon>
        <taxon>Castanea</taxon>
    </lineage>
</organism>